<organism evidence="8 9">
    <name type="scientific">Flavimaribacter sediminis</name>
    <dbReference type="NCBI Taxonomy" id="2865987"/>
    <lineage>
        <taxon>Bacteria</taxon>
        <taxon>Pseudomonadati</taxon>
        <taxon>Pseudomonadota</taxon>
        <taxon>Alphaproteobacteria</taxon>
        <taxon>Hyphomicrobiales</taxon>
        <taxon>Rhizobiaceae</taxon>
        <taxon>Flavimaribacter</taxon>
    </lineage>
</organism>
<dbReference type="InterPro" id="IPR013785">
    <property type="entry name" value="Aldolase_TIM"/>
</dbReference>
<dbReference type="InterPro" id="IPR024023">
    <property type="entry name" value="rSAM_paired_HxsB"/>
</dbReference>
<keyword evidence="5" id="KW-0411">Iron-sulfur</keyword>
<keyword evidence="9" id="KW-1185">Reference proteome</keyword>
<feature type="domain" description="Radical SAM core" evidence="7">
    <location>
        <begin position="38"/>
        <end position="198"/>
    </location>
</feature>
<dbReference type="Pfam" id="PF04055">
    <property type="entry name" value="Radical_SAM"/>
    <property type="match status" value="1"/>
</dbReference>
<dbReference type="EMBL" id="JAICBX010000005">
    <property type="protein sequence ID" value="MBW8639995.1"/>
    <property type="molecule type" value="Genomic_DNA"/>
</dbReference>
<dbReference type="RefSeq" id="WP_220230722.1">
    <property type="nucleotide sequence ID" value="NZ_JAICBX010000005.1"/>
</dbReference>
<keyword evidence="4" id="KW-0408">Iron</keyword>
<dbReference type="PANTHER" id="PTHR43273">
    <property type="entry name" value="ANAEROBIC SULFATASE-MATURATING ENZYME HOMOLOG ASLB-RELATED"/>
    <property type="match status" value="1"/>
</dbReference>
<evidence type="ECO:0000313" key="8">
    <source>
        <dbReference type="EMBL" id="MBW8639995.1"/>
    </source>
</evidence>
<dbReference type="SFLD" id="SFLDS00029">
    <property type="entry name" value="Radical_SAM"/>
    <property type="match status" value="1"/>
</dbReference>
<protein>
    <submittedName>
        <fullName evidence="8">His-Xaa-Ser system radical SAM maturase HxsB</fullName>
    </submittedName>
</protein>
<dbReference type="GO" id="GO:0016491">
    <property type="term" value="F:oxidoreductase activity"/>
    <property type="evidence" value="ECO:0007669"/>
    <property type="project" value="InterPro"/>
</dbReference>
<dbReference type="CDD" id="cd01335">
    <property type="entry name" value="Radical_SAM"/>
    <property type="match status" value="1"/>
</dbReference>
<evidence type="ECO:0000256" key="1">
    <source>
        <dbReference type="ARBA" id="ARBA00001966"/>
    </source>
</evidence>
<gene>
    <name evidence="8" type="primary">hxsB</name>
    <name evidence="8" type="ORF">K1W69_22560</name>
</gene>
<dbReference type="NCBIfam" id="TIGR03978">
    <property type="entry name" value="rSAM_paired_1"/>
    <property type="match status" value="1"/>
</dbReference>
<name>A0AAE3D1T5_9HYPH</name>
<reference evidence="8" key="1">
    <citation type="submission" date="2021-08" db="EMBL/GenBank/DDBJ databases">
        <title>Hoeflea bacterium WL0058 sp. nov., isolated from the sediment.</title>
        <authorList>
            <person name="Wang L."/>
            <person name="Zhang D."/>
        </authorList>
    </citation>
    <scope>NUCLEOTIDE SEQUENCE</scope>
    <source>
        <strain evidence="8">WL0058</strain>
    </source>
</reference>
<dbReference type="InterPro" id="IPR023867">
    <property type="entry name" value="Sulphatase_maturase_rSAM"/>
</dbReference>
<sequence length="420" mass="48690">MKVFAVPDYLPVLGDRAKMYRRQRRRYVEDNISYVVLVPTLRCNLACSYCQVARVGENVRGFDWTDEVAQQVFVFLSGLTAQDIKIEFQGGEPLLALRRLHEVRNFCRGLFTRRAFVVCTNLQHVDQQAWEFLEASDTTISTSLDGSLALHKKQRTKSNENTDVFLANLNTALDRFGPAKVSALPTLDIEDLPEPEQLISFYQRFGFNSIYLRPVAHYGFARKRHTARTIASHWNCFRRKFMEQLIAYNYEHNTTFEEFYFTHCLRRVLQPGTNNHIDLRSPNMIGHDHILIDYDGRIYPTDEARMLTRTGQIDLSIGNVFDGIDEEKRTLLNMYVDNENDPVCSSCRHQPFCGRDVIDDLARYGTIDIERNKTEFCHRHMDLFDHVLELLDDPSPAARHSLAIWTGVVDFDPLLNRVLV</sequence>
<dbReference type="SFLD" id="SFLDG01067">
    <property type="entry name" value="SPASM/twitch_domain_containing"/>
    <property type="match status" value="1"/>
</dbReference>
<comment type="similarity">
    <text evidence="6">Belongs to the radical SAM superfamily. Anaerobic sulfatase-maturating enzyme family.</text>
</comment>
<dbReference type="AlphaFoldDB" id="A0AAE3D1T5"/>
<dbReference type="GO" id="GO:0046872">
    <property type="term" value="F:metal ion binding"/>
    <property type="evidence" value="ECO:0007669"/>
    <property type="project" value="UniProtKB-KW"/>
</dbReference>
<dbReference type="SUPFAM" id="SSF102114">
    <property type="entry name" value="Radical SAM enzymes"/>
    <property type="match status" value="1"/>
</dbReference>
<evidence type="ECO:0000256" key="5">
    <source>
        <dbReference type="ARBA" id="ARBA00023014"/>
    </source>
</evidence>
<evidence type="ECO:0000256" key="2">
    <source>
        <dbReference type="ARBA" id="ARBA00022691"/>
    </source>
</evidence>
<dbReference type="Proteomes" id="UP001196509">
    <property type="component" value="Unassembled WGS sequence"/>
</dbReference>
<dbReference type="Gene3D" id="3.20.20.70">
    <property type="entry name" value="Aldolase class I"/>
    <property type="match status" value="1"/>
</dbReference>
<dbReference type="GO" id="GO:0051536">
    <property type="term" value="F:iron-sulfur cluster binding"/>
    <property type="evidence" value="ECO:0007669"/>
    <property type="project" value="UniProtKB-KW"/>
</dbReference>
<dbReference type="InterPro" id="IPR058240">
    <property type="entry name" value="rSAM_sf"/>
</dbReference>
<accession>A0AAE3D1T5</accession>
<evidence type="ECO:0000259" key="7">
    <source>
        <dbReference type="Pfam" id="PF04055"/>
    </source>
</evidence>
<dbReference type="InterPro" id="IPR007197">
    <property type="entry name" value="rSAM"/>
</dbReference>
<evidence type="ECO:0000313" key="9">
    <source>
        <dbReference type="Proteomes" id="UP001196509"/>
    </source>
</evidence>
<dbReference type="SFLD" id="SFLDG01386">
    <property type="entry name" value="main_SPASM_domain-containing"/>
    <property type="match status" value="1"/>
</dbReference>
<comment type="cofactor">
    <cofactor evidence="1">
        <name>[4Fe-4S] cluster</name>
        <dbReference type="ChEBI" id="CHEBI:49883"/>
    </cofactor>
</comment>
<evidence type="ECO:0000256" key="6">
    <source>
        <dbReference type="ARBA" id="ARBA00023601"/>
    </source>
</evidence>
<evidence type="ECO:0000256" key="4">
    <source>
        <dbReference type="ARBA" id="ARBA00023004"/>
    </source>
</evidence>
<dbReference type="SFLD" id="SFLDG01384">
    <property type="entry name" value="thioether_bond_formation_requi"/>
    <property type="match status" value="1"/>
</dbReference>
<comment type="caution">
    <text evidence="8">The sequence shown here is derived from an EMBL/GenBank/DDBJ whole genome shotgun (WGS) entry which is preliminary data.</text>
</comment>
<keyword evidence="3" id="KW-0479">Metal-binding</keyword>
<proteinExistence type="inferred from homology"/>
<dbReference type="PANTHER" id="PTHR43273:SF3">
    <property type="entry name" value="ANAEROBIC SULFATASE-MATURATING ENZYME HOMOLOG ASLB-RELATED"/>
    <property type="match status" value="1"/>
</dbReference>
<keyword evidence="2" id="KW-0949">S-adenosyl-L-methionine</keyword>
<evidence type="ECO:0000256" key="3">
    <source>
        <dbReference type="ARBA" id="ARBA00022723"/>
    </source>
</evidence>